<protein>
    <submittedName>
        <fullName evidence="3">Uncharacterized protein</fullName>
    </submittedName>
</protein>
<organism evidence="3 4">
    <name type="scientific">Vibrio variabilis</name>
    <dbReference type="NCBI Taxonomy" id="990271"/>
    <lineage>
        <taxon>Bacteria</taxon>
        <taxon>Pseudomonadati</taxon>
        <taxon>Pseudomonadota</taxon>
        <taxon>Gammaproteobacteria</taxon>
        <taxon>Vibrionales</taxon>
        <taxon>Vibrionaceae</taxon>
        <taxon>Vibrio</taxon>
    </lineage>
</organism>
<gene>
    <name evidence="3" type="ORF">JCM19239_5552</name>
</gene>
<evidence type="ECO:0000313" key="3">
    <source>
        <dbReference type="EMBL" id="GAL27205.1"/>
    </source>
</evidence>
<sequence length="80" mass="8883">MISRRQLLTAMASTPLVSMLGTGTAHALPDSDYKALVCVFLFGGNDGFNMLVRAITHTMMSTRPLVLLLLFRKHLYCLCH</sequence>
<dbReference type="Proteomes" id="UP000029223">
    <property type="component" value="Unassembled WGS sequence"/>
</dbReference>
<accession>A0ABQ0JEM7</accession>
<feature type="signal peptide" evidence="2">
    <location>
        <begin position="1"/>
        <end position="27"/>
    </location>
</feature>
<dbReference type="PROSITE" id="PS51318">
    <property type="entry name" value="TAT"/>
    <property type="match status" value="1"/>
</dbReference>
<reference evidence="4" key="2">
    <citation type="submission" date="2014-09" db="EMBL/GenBank/DDBJ databases">
        <authorList>
            <consortium name="NBRP consortium"/>
            <person name="Sawabe T."/>
            <person name="Meirelles P."/>
            <person name="Nakanishi M."/>
            <person name="Sayaka M."/>
            <person name="Hattori M."/>
            <person name="Ohkuma M."/>
        </authorList>
    </citation>
    <scope>NUCLEOTIDE SEQUENCE [LARGE SCALE GENOMIC DNA]</scope>
    <source>
        <strain evidence="4">JCM 19239</strain>
    </source>
</reference>
<proteinExistence type="predicted"/>
<keyword evidence="1" id="KW-1133">Transmembrane helix</keyword>
<keyword evidence="1" id="KW-0472">Membrane</keyword>
<dbReference type="InterPro" id="IPR006311">
    <property type="entry name" value="TAT_signal"/>
</dbReference>
<reference evidence="4" key="1">
    <citation type="submission" date="2014-09" db="EMBL/GenBank/DDBJ databases">
        <title>Vibrio variabilis JCM 19239. (C206) whole genome shotgun sequence.</title>
        <authorList>
            <person name="Sawabe T."/>
            <person name="Meirelles P."/>
            <person name="Nakanishi M."/>
            <person name="Sayaka M."/>
            <person name="Hattori M."/>
            <person name="Ohkuma M."/>
        </authorList>
    </citation>
    <scope>NUCLEOTIDE SEQUENCE [LARGE SCALE GENOMIC DNA]</scope>
    <source>
        <strain evidence="4">JCM 19239</strain>
    </source>
</reference>
<evidence type="ECO:0000256" key="2">
    <source>
        <dbReference type="SAM" id="SignalP"/>
    </source>
</evidence>
<name>A0ABQ0JEM7_9VIBR</name>
<evidence type="ECO:0000313" key="4">
    <source>
        <dbReference type="Proteomes" id="UP000029223"/>
    </source>
</evidence>
<keyword evidence="4" id="KW-1185">Reference proteome</keyword>
<keyword evidence="1" id="KW-0812">Transmembrane</keyword>
<evidence type="ECO:0000256" key="1">
    <source>
        <dbReference type="SAM" id="Phobius"/>
    </source>
</evidence>
<feature type="chain" id="PRO_5046338668" evidence="2">
    <location>
        <begin position="28"/>
        <end position="80"/>
    </location>
</feature>
<feature type="transmembrane region" description="Helical" evidence="1">
    <location>
        <begin position="51"/>
        <end position="71"/>
    </location>
</feature>
<dbReference type="EMBL" id="BBMS01000026">
    <property type="protein sequence ID" value="GAL27205.1"/>
    <property type="molecule type" value="Genomic_DNA"/>
</dbReference>
<keyword evidence="2" id="KW-0732">Signal</keyword>
<comment type="caution">
    <text evidence="3">The sequence shown here is derived from an EMBL/GenBank/DDBJ whole genome shotgun (WGS) entry which is preliminary data.</text>
</comment>